<organism evidence="3 4">
    <name type="scientific">Persicimonas caeni</name>
    <dbReference type="NCBI Taxonomy" id="2292766"/>
    <lineage>
        <taxon>Bacteria</taxon>
        <taxon>Deltaproteobacteria</taxon>
        <taxon>Bradymonadales</taxon>
        <taxon>Bradymonadaceae</taxon>
        <taxon>Persicimonas</taxon>
    </lineage>
</organism>
<keyword evidence="4" id="KW-1185">Reference proteome</keyword>
<dbReference type="AlphaFoldDB" id="A0A4Y6PTU4"/>
<evidence type="ECO:0000313" key="4">
    <source>
        <dbReference type="Proteomes" id="UP000315995"/>
    </source>
</evidence>
<keyword evidence="1" id="KW-0175">Coiled coil</keyword>
<protein>
    <submittedName>
        <fullName evidence="3">DUF3450 domain-containing protein</fullName>
    </submittedName>
</protein>
<dbReference type="Pfam" id="PF11932">
    <property type="entry name" value="DUF3450"/>
    <property type="match status" value="1"/>
</dbReference>
<gene>
    <name evidence="3" type="ORF">FIV42_10725</name>
</gene>
<proteinExistence type="predicted"/>
<name>A0A4Y6PTU4_PERCE</name>
<evidence type="ECO:0000256" key="1">
    <source>
        <dbReference type="SAM" id="Coils"/>
    </source>
</evidence>
<keyword evidence="2" id="KW-0732">Signal</keyword>
<feature type="signal peptide" evidence="2">
    <location>
        <begin position="1"/>
        <end position="36"/>
    </location>
</feature>
<dbReference type="EMBL" id="CP041186">
    <property type="protein sequence ID" value="QDG51195.1"/>
    <property type="molecule type" value="Genomic_DNA"/>
</dbReference>
<evidence type="ECO:0000313" key="3">
    <source>
        <dbReference type="EMBL" id="QDG51195.1"/>
    </source>
</evidence>
<feature type="coiled-coil region" evidence="1">
    <location>
        <begin position="41"/>
        <end position="114"/>
    </location>
</feature>
<accession>A0A4Y6PTU4</accession>
<dbReference type="OrthoDB" id="6194650at2"/>
<feature type="chain" id="PRO_5030106426" evidence="2">
    <location>
        <begin position="37"/>
        <end position="279"/>
    </location>
</feature>
<sequence>MRRSTRELTRWRRMGLKTLGAFAALFALLVAGSAIAHDGDVQALAKRLAELRSEVETLSSEVENKKADIDAKLRSVRSQKADLEMQIQREEVRLKQLRQAVQKHQDRIEAQNKTRADLAPAAKEAIGDVRQTVAKSLPFKRSARLSELDKLEKQLDDKLISPQKATARLWQFVEDELRLARENGLYRQIVEVDGDEVLADVARVGMVAIYFKTEDGRVGMAQKSDGGWKWATISGEENTKRVRNLFDSFKKNIRVGYFEIPNALPAPQDQQAVQKGGAQ</sequence>
<dbReference type="Proteomes" id="UP000315995">
    <property type="component" value="Chromosome"/>
</dbReference>
<dbReference type="InterPro" id="IPR016866">
    <property type="entry name" value="UCP028069"/>
</dbReference>
<evidence type="ECO:0000256" key="2">
    <source>
        <dbReference type="SAM" id="SignalP"/>
    </source>
</evidence>
<reference evidence="3 4" key="1">
    <citation type="submission" date="2019-06" db="EMBL/GenBank/DDBJ databases">
        <title>Persicimonas caeni gen. nov., sp. nov., a predatory bacterium isolated from solar saltern.</title>
        <authorList>
            <person name="Wang S."/>
        </authorList>
    </citation>
    <scope>NUCLEOTIDE SEQUENCE [LARGE SCALE GENOMIC DNA]</scope>
    <source>
        <strain evidence="3 4">YN101</strain>
    </source>
</reference>
<accession>A0A5B8Y8L7</accession>